<dbReference type="CDD" id="cd04762">
    <property type="entry name" value="HTH_MerR-trunc"/>
    <property type="match status" value="1"/>
</dbReference>
<dbReference type="InterPro" id="IPR011006">
    <property type="entry name" value="CheY-like_superfamily"/>
</dbReference>
<gene>
    <name evidence="3" type="ORF">LCGC14_0017770</name>
</gene>
<dbReference type="Gene3D" id="3.40.50.2300">
    <property type="match status" value="1"/>
</dbReference>
<comment type="caution">
    <text evidence="3">The sequence shown here is derived from an EMBL/GenBank/DDBJ whole genome shotgun (WGS) entry which is preliminary data.</text>
</comment>
<dbReference type="PANTHER" id="PTHR44591:SF3">
    <property type="entry name" value="RESPONSE REGULATORY DOMAIN-CONTAINING PROTEIN"/>
    <property type="match status" value="1"/>
</dbReference>
<dbReference type="PANTHER" id="PTHR44591">
    <property type="entry name" value="STRESS RESPONSE REGULATOR PROTEIN 1"/>
    <property type="match status" value="1"/>
</dbReference>
<accession>A0A0F9YGF0</accession>
<dbReference type="Gene3D" id="1.10.1660.10">
    <property type="match status" value="1"/>
</dbReference>
<dbReference type="Pfam" id="PF00072">
    <property type="entry name" value="Response_reg"/>
    <property type="match status" value="1"/>
</dbReference>
<name>A0A0F9YGF0_9ZZZZ</name>
<organism evidence="3">
    <name type="scientific">marine sediment metagenome</name>
    <dbReference type="NCBI Taxonomy" id="412755"/>
    <lineage>
        <taxon>unclassified sequences</taxon>
        <taxon>metagenomes</taxon>
        <taxon>ecological metagenomes</taxon>
    </lineage>
</organism>
<dbReference type="InterPro" id="IPR041657">
    <property type="entry name" value="HTH_17"/>
</dbReference>
<dbReference type="SUPFAM" id="SSF52172">
    <property type="entry name" value="CheY-like"/>
    <property type="match status" value="1"/>
</dbReference>
<sequence>MAKNLSTFAIARKLHVDPGSVANWIDQGLLKAHRTPGGHRRVVAEDLINFLRKHKMPIPEDMPAMATRILIVDDERAIAELVSRAIQAAHPDFEVHTANDGFHAGTVLATLKPNVVILDLRMPGMDGFEVCKLIKSEQATQHAEVIAMTAYPSPENEQRILDCGARTCLSKPLDMDQLLTEVSTVV</sequence>
<reference evidence="3" key="1">
    <citation type="journal article" date="2015" name="Nature">
        <title>Complex archaea that bridge the gap between prokaryotes and eukaryotes.</title>
        <authorList>
            <person name="Spang A."/>
            <person name="Saw J.H."/>
            <person name="Jorgensen S.L."/>
            <person name="Zaremba-Niedzwiedzka K."/>
            <person name="Martijn J."/>
            <person name="Lind A.E."/>
            <person name="van Eijk R."/>
            <person name="Schleper C."/>
            <person name="Guy L."/>
            <person name="Ettema T.J."/>
        </authorList>
    </citation>
    <scope>NUCLEOTIDE SEQUENCE</scope>
</reference>
<dbReference type="GO" id="GO:0000160">
    <property type="term" value="P:phosphorelay signal transduction system"/>
    <property type="evidence" value="ECO:0007669"/>
    <property type="project" value="InterPro"/>
</dbReference>
<evidence type="ECO:0000313" key="3">
    <source>
        <dbReference type="EMBL" id="KKO11297.1"/>
    </source>
</evidence>
<dbReference type="InterPro" id="IPR001789">
    <property type="entry name" value="Sig_transdc_resp-reg_receiver"/>
</dbReference>
<dbReference type="SMART" id="SM00448">
    <property type="entry name" value="REC"/>
    <property type="match status" value="1"/>
</dbReference>
<dbReference type="Pfam" id="PF12728">
    <property type="entry name" value="HTH_17"/>
    <property type="match status" value="1"/>
</dbReference>
<dbReference type="AlphaFoldDB" id="A0A0F9YGF0"/>
<evidence type="ECO:0000259" key="2">
    <source>
        <dbReference type="PROSITE" id="PS50110"/>
    </source>
</evidence>
<evidence type="ECO:0000256" key="1">
    <source>
        <dbReference type="ARBA" id="ARBA00022553"/>
    </source>
</evidence>
<dbReference type="EMBL" id="LAZR01000003">
    <property type="protein sequence ID" value="KKO11297.1"/>
    <property type="molecule type" value="Genomic_DNA"/>
</dbReference>
<dbReference type="InterPro" id="IPR050595">
    <property type="entry name" value="Bact_response_regulator"/>
</dbReference>
<feature type="domain" description="Response regulatory" evidence="2">
    <location>
        <begin position="68"/>
        <end position="186"/>
    </location>
</feature>
<proteinExistence type="predicted"/>
<dbReference type="PROSITE" id="PS50110">
    <property type="entry name" value="RESPONSE_REGULATORY"/>
    <property type="match status" value="1"/>
</dbReference>
<protein>
    <recommendedName>
        <fullName evidence="2">Response regulatory domain-containing protein</fullName>
    </recommendedName>
</protein>
<keyword evidence="1" id="KW-0597">Phosphoprotein</keyword>